<organism evidence="2 3">
    <name type="scientific">Pleurodeles waltl</name>
    <name type="common">Iberian ribbed newt</name>
    <dbReference type="NCBI Taxonomy" id="8319"/>
    <lineage>
        <taxon>Eukaryota</taxon>
        <taxon>Metazoa</taxon>
        <taxon>Chordata</taxon>
        <taxon>Craniata</taxon>
        <taxon>Vertebrata</taxon>
        <taxon>Euteleostomi</taxon>
        <taxon>Amphibia</taxon>
        <taxon>Batrachia</taxon>
        <taxon>Caudata</taxon>
        <taxon>Salamandroidea</taxon>
        <taxon>Salamandridae</taxon>
        <taxon>Pleurodelinae</taxon>
        <taxon>Pleurodeles</taxon>
    </lineage>
</organism>
<reference evidence="2" key="1">
    <citation type="journal article" date="2022" name="bioRxiv">
        <title>Sequencing and chromosome-scale assembly of the giantPleurodeles waltlgenome.</title>
        <authorList>
            <person name="Brown T."/>
            <person name="Elewa A."/>
            <person name="Iarovenko S."/>
            <person name="Subramanian E."/>
            <person name="Araus A.J."/>
            <person name="Petzold A."/>
            <person name="Susuki M."/>
            <person name="Suzuki K.-i.T."/>
            <person name="Hayashi T."/>
            <person name="Toyoda A."/>
            <person name="Oliveira C."/>
            <person name="Osipova E."/>
            <person name="Leigh N.D."/>
            <person name="Simon A."/>
            <person name="Yun M.H."/>
        </authorList>
    </citation>
    <scope>NUCLEOTIDE SEQUENCE</scope>
    <source>
        <strain evidence="2">20211129_DDA</strain>
        <tissue evidence="2">Liver</tissue>
    </source>
</reference>
<proteinExistence type="predicted"/>
<comment type="caution">
    <text evidence="2">The sequence shown here is derived from an EMBL/GenBank/DDBJ whole genome shotgun (WGS) entry which is preliminary data.</text>
</comment>
<sequence>MKSVARPQGRRTAAAACGQLVAGKSLVVAGLVDWLMCLWLRLTCASPWLCVHRSAGFGASVGGLVVGLHTWCLVGWAGSRQCGARQTISDKEW</sequence>
<evidence type="ECO:0000313" key="3">
    <source>
        <dbReference type="Proteomes" id="UP001066276"/>
    </source>
</evidence>
<keyword evidence="1" id="KW-1133">Transmembrane helix</keyword>
<gene>
    <name evidence="2" type="ORF">NDU88_002276</name>
</gene>
<dbReference type="EMBL" id="JANPWB010000002">
    <property type="protein sequence ID" value="KAJ1206883.1"/>
    <property type="molecule type" value="Genomic_DNA"/>
</dbReference>
<feature type="transmembrane region" description="Helical" evidence="1">
    <location>
        <begin position="21"/>
        <end position="42"/>
    </location>
</feature>
<feature type="transmembrane region" description="Helical" evidence="1">
    <location>
        <begin position="54"/>
        <end position="76"/>
    </location>
</feature>
<keyword evidence="1" id="KW-0812">Transmembrane</keyword>
<dbReference type="AlphaFoldDB" id="A0AAV7VYW0"/>
<keyword evidence="1" id="KW-0472">Membrane</keyword>
<keyword evidence="3" id="KW-1185">Reference proteome</keyword>
<protein>
    <submittedName>
        <fullName evidence="2">Uncharacterized protein</fullName>
    </submittedName>
</protein>
<evidence type="ECO:0000313" key="2">
    <source>
        <dbReference type="EMBL" id="KAJ1206883.1"/>
    </source>
</evidence>
<accession>A0AAV7VYW0</accession>
<dbReference type="Proteomes" id="UP001066276">
    <property type="component" value="Chromosome 1_2"/>
</dbReference>
<evidence type="ECO:0000256" key="1">
    <source>
        <dbReference type="SAM" id="Phobius"/>
    </source>
</evidence>
<name>A0AAV7VYW0_PLEWA</name>